<dbReference type="HAMAP" id="MF_00664">
    <property type="entry name" value="PS_decarb_PSD_A"/>
    <property type="match status" value="1"/>
</dbReference>
<evidence type="ECO:0000256" key="11">
    <source>
        <dbReference type="SAM" id="Phobius"/>
    </source>
</evidence>
<dbReference type="GO" id="GO:0004609">
    <property type="term" value="F:phosphatidylserine decarboxylase activity"/>
    <property type="evidence" value="ECO:0007669"/>
    <property type="project" value="UniProtKB-EC"/>
</dbReference>
<dbReference type="EMBL" id="JACCQK010000422">
    <property type="protein sequence ID" value="MBG0779732.1"/>
    <property type="molecule type" value="Genomic_DNA"/>
</dbReference>
<evidence type="ECO:0000256" key="2">
    <source>
        <dbReference type="ARBA" id="ARBA00022516"/>
    </source>
</evidence>
<name>A0A931GE48_9BACT</name>
<feature type="transmembrane region" description="Helical" evidence="11">
    <location>
        <begin position="12"/>
        <end position="29"/>
    </location>
</feature>
<evidence type="ECO:0000256" key="6">
    <source>
        <dbReference type="ARBA" id="ARBA00023145"/>
    </source>
</evidence>
<keyword evidence="1" id="KW-1003">Cell membrane</keyword>
<dbReference type="PANTHER" id="PTHR35809:SF1">
    <property type="entry name" value="ARCHAETIDYLSERINE DECARBOXYLASE PROENZYME-RELATED"/>
    <property type="match status" value="1"/>
</dbReference>
<keyword evidence="11" id="KW-1133">Transmembrane helix</keyword>
<evidence type="ECO:0000313" key="12">
    <source>
        <dbReference type="EMBL" id="MBG0779732.1"/>
    </source>
</evidence>
<dbReference type="NCBIfam" id="NF003678">
    <property type="entry name" value="PRK05305.1-2"/>
    <property type="match status" value="1"/>
</dbReference>
<dbReference type="PANTHER" id="PTHR35809">
    <property type="entry name" value="ARCHAETIDYLSERINE DECARBOXYLASE PROENZYME-RELATED"/>
    <property type="match status" value="1"/>
</dbReference>
<sequence length="225" mass="24897">MDRTKWPGRRAALPVAVPGIKFILGAAFLTGVFFYLGWVAAGSVAAVVTLFITWFFRDPDRQVPKGDQLLVSPADGRVIRVDDGVHSEYLPESCQKVSIFMNVFNVHVNRIPLDGVVEKAVYTPGRFINASFDKASIYNERNALTIRTSNGQRFVVVQIAGLIARRIVNCAHTGTRVHRGERYGMIQFGSRLDLYLPLTCRIQVRKGDKTMAGVTVIAKMPSVSA</sequence>
<reference evidence="12" key="1">
    <citation type="submission" date="2020-07" db="EMBL/GenBank/DDBJ databases">
        <title>Severe corrosion of carbon steel in oil field produced water can be linked to methanogenic archaea containing a special type of NiFe hydrogenase.</title>
        <authorList>
            <person name="Lahme S."/>
            <person name="Mand J."/>
            <person name="Longwell J."/>
            <person name="Smith R."/>
            <person name="Enning D."/>
        </authorList>
    </citation>
    <scope>NUCLEOTIDE SEQUENCE</scope>
    <source>
        <strain evidence="12">MIC098Bin6</strain>
    </source>
</reference>
<keyword evidence="4" id="KW-0443">Lipid metabolism</keyword>
<organism evidence="12 13">
    <name type="scientific">Desulfotignum balticum</name>
    <dbReference type="NCBI Taxonomy" id="115781"/>
    <lineage>
        <taxon>Bacteria</taxon>
        <taxon>Pseudomonadati</taxon>
        <taxon>Thermodesulfobacteriota</taxon>
        <taxon>Desulfobacteria</taxon>
        <taxon>Desulfobacterales</taxon>
        <taxon>Desulfobacteraceae</taxon>
        <taxon>Desulfotignum</taxon>
    </lineage>
</organism>
<protein>
    <submittedName>
        <fullName evidence="12">Phosphatidylserine decarboxylase family protein</fullName>
        <ecNumber evidence="12">4.1.1.65</ecNumber>
    </submittedName>
</protein>
<dbReference type="GO" id="GO:0008654">
    <property type="term" value="P:phospholipid biosynthetic process"/>
    <property type="evidence" value="ECO:0007669"/>
    <property type="project" value="UniProtKB-KW"/>
</dbReference>
<dbReference type="InterPro" id="IPR033175">
    <property type="entry name" value="PSD-A"/>
</dbReference>
<dbReference type="EC" id="4.1.1.65" evidence="12"/>
<comment type="caution">
    <text evidence="12">The sequence shown here is derived from an EMBL/GenBank/DDBJ whole genome shotgun (WGS) entry which is preliminary data.</text>
</comment>
<feature type="non-terminal residue" evidence="12">
    <location>
        <position position="225"/>
    </location>
</feature>
<dbReference type="Pfam" id="PF02666">
    <property type="entry name" value="PS_Dcarbxylase"/>
    <property type="match status" value="1"/>
</dbReference>
<evidence type="ECO:0000256" key="1">
    <source>
        <dbReference type="ARBA" id="ARBA00022475"/>
    </source>
</evidence>
<evidence type="ECO:0000256" key="10">
    <source>
        <dbReference type="ARBA" id="ARBA00023317"/>
    </source>
</evidence>
<evidence type="ECO:0000256" key="4">
    <source>
        <dbReference type="ARBA" id="ARBA00023098"/>
    </source>
</evidence>
<evidence type="ECO:0000256" key="9">
    <source>
        <dbReference type="ARBA" id="ARBA00023264"/>
    </source>
</evidence>
<keyword evidence="3" id="KW-0210">Decarboxylase</keyword>
<evidence type="ECO:0000256" key="3">
    <source>
        <dbReference type="ARBA" id="ARBA00022793"/>
    </source>
</evidence>
<keyword evidence="8 12" id="KW-0456">Lyase</keyword>
<dbReference type="NCBIfam" id="NF003685">
    <property type="entry name" value="PRK05305.2-5"/>
    <property type="match status" value="1"/>
</dbReference>
<keyword evidence="11" id="KW-0812">Transmembrane</keyword>
<keyword evidence="9" id="KW-1208">Phospholipid metabolism</keyword>
<dbReference type="Proteomes" id="UP000706172">
    <property type="component" value="Unassembled WGS sequence"/>
</dbReference>
<dbReference type="InterPro" id="IPR003817">
    <property type="entry name" value="PS_Dcarbxylase"/>
</dbReference>
<gene>
    <name evidence="12" type="ORF">H0S81_07380</name>
</gene>
<keyword evidence="6" id="KW-0865">Zymogen</keyword>
<evidence type="ECO:0000256" key="8">
    <source>
        <dbReference type="ARBA" id="ARBA00023239"/>
    </source>
</evidence>
<keyword evidence="7" id="KW-0594">Phospholipid biosynthesis</keyword>
<evidence type="ECO:0000256" key="7">
    <source>
        <dbReference type="ARBA" id="ARBA00023209"/>
    </source>
</evidence>
<proteinExistence type="inferred from homology"/>
<dbReference type="AlphaFoldDB" id="A0A931GE48"/>
<feature type="transmembrane region" description="Helical" evidence="11">
    <location>
        <begin position="35"/>
        <end position="56"/>
    </location>
</feature>
<evidence type="ECO:0000256" key="5">
    <source>
        <dbReference type="ARBA" id="ARBA00023136"/>
    </source>
</evidence>
<keyword evidence="5 11" id="KW-0472">Membrane</keyword>
<evidence type="ECO:0000313" key="13">
    <source>
        <dbReference type="Proteomes" id="UP000706172"/>
    </source>
</evidence>
<accession>A0A931GE48</accession>
<keyword evidence="10" id="KW-0670">Pyruvate</keyword>
<keyword evidence="2" id="KW-0444">Lipid biosynthesis</keyword>